<keyword evidence="9" id="KW-1185">Reference proteome</keyword>
<evidence type="ECO:0000256" key="3">
    <source>
        <dbReference type="ARBA" id="ARBA00023315"/>
    </source>
</evidence>
<proteinExistence type="inferred from homology"/>
<dbReference type="InterPro" id="IPR016039">
    <property type="entry name" value="Thiolase-like"/>
</dbReference>
<accession>A0A1M6Z9C7</accession>
<dbReference type="PANTHER" id="PTHR18919">
    <property type="entry name" value="ACETYL-COA C-ACYLTRANSFERASE"/>
    <property type="match status" value="1"/>
</dbReference>
<dbReference type="GO" id="GO:0003988">
    <property type="term" value="F:acetyl-CoA C-acyltransferase activity"/>
    <property type="evidence" value="ECO:0007669"/>
    <property type="project" value="UniProtKB-ARBA"/>
</dbReference>
<dbReference type="STRING" id="1121393.SAMN02745216_04925"/>
<dbReference type="NCBIfam" id="TIGR01930">
    <property type="entry name" value="AcCoA-C-Actrans"/>
    <property type="match status" value="1"/>
</dbReference>
<dbReference type="SUPFAM" id="SSF53901">
    <property type="entry name" value="Thiolase-like"/>
    <property type="match status" value="2"/>
</dbReference>
<dbReference type="InterPro" id="IPR020616">
    <property type="entry name" value="Thiolase_N"/>
</dbReference>
<gene>
    <name evidence="8" type="ORF">SAMN02745216_04925</name>
</gene>
<dbReference type="Pfam" id="PF02803">
    <property type="entry name" value="Thiolase_C"/>
    <property type="match status" value="1"/>
</dbReference>
<keyword evidence="3 5" id="KW-0012">Acyltransferase</keyword>
<feature type="domain" description="Thiolase C-terminal" evidence="7">
    <location>
        <begin position="277"/>
        <end position="405"/>
    </location>
</feature>
<feature type="active site" description="Proton acceptor" evidence="4">
    <location>
        <position position="364"/>
    </location>
</feature>
<dbReference type="InterPro" id="IPR002155">
    <property type="entry name" value="Thiolase"/>
</dbReference>
<sequence>MNQDDVVIVSAVRTPFGKFDGLLKNTDSIELGALALKEVVDRIGLDPKEVDEIYYGTCIPAEYAIYTNVPARQISLLAGFPESSISLTIDRACCSSMTALRMGLRAIKAGEAEVIIASGAENMGNTPLIARAEKARWGARLGPIELEDVLFELGYGRKGFAPVAADAGEVALEYGVSRELQDQWATQSHARWFQAYEEGKFKTGEELMSVTVPQRRGDPIVMDKDESPRNNIDQAKMAKLKPVYGSPTVTAGNAPGLNSGASAMVIMRRKKAESLGLKPLAKIEACQSAAGSPKYMACVPAQAIQAMLEKTGRAVDDLDLIEINEAFAAVTLVSLKMLARDNMDKFAELQAKTNVNGGAIAIGHPVGASGARITMTLMYELMRRGGGVGAAAICGGLSQGEALMLSV</sequence>
<feature type="domain" description="Thiolase N-terminal" evidence="6">
    <location>
        <begin position="6"/>
        <end position="269"/>
    </location>
</feature>
<organism evidence="8 9">
    <name type="scientific">Desulfatibacillum alkenivorans DSM 16219</name>
    <dbReference type="NCBI Taxonomy" id="1121393"/>
    <lineage>
        <taxon>Bacteria</taxon>
        <taxon>Pseudomonadati</taxon>
        <taxon>Thermodesulfobacteriota</taxon>
        <taxon>Desulfobacteria</taxon>
        <taxon>Desulfobacterales</taxon>
        <taxon>Desulfatibacillaceae</taxon>
        <taxon>Desulfatibacillum</taxon>
    </lineage>
</organism>
<evidence type="ECO:0000259" key="6">
    <source>
        <dbReference type="Pfam" id="PF00108"/>
    </source>
</evidence>
<evidence type="ECO:0000256" key="4">
    <source>
        <dbReference type="PIRSR" id="PIRSR000429-1"/>
    </source>
</evidence>
<dbReference type="Proteomes" id="UP000183994">
    <property type="component" value="Unassembled WGS sequence"/>
</dbReference>
<comment type="similarity">
    <text evidence="1 5">Belongs to the thiolase-like superfamily. Thiolase family.</text>
</comment>
<dbReference type="EMBL" id="FQZU01000056">
    <property type="protein sequence ID" value="SHL27037.1"/>
    <property type="molecule type" value="Genomic_DNA"/>
</dbReference>
<reference evidence="9" key="1">
    <citation type="submission" date="2016-11" db="EMBL/GenBank/DDBJ databases">
        <authorList>
            <person name="Varghese N."/>
            <person name="Submissions S."/>
        </authorList>
    </citation>
    <scope>NUCLEOTIDE SEQUENCE [LARGE SCALE GENOMIC DNA]</scope>
    <source>
        <strain evidence="9">DSM 16219</strain>
    </source>
</reference>
<dbReference type="OrthoDB" id="4565318at2"/>
<evidence type="ECO:0000313" key="8">
    <source>
        <dbReference type="EMBL" id="SHL27037.1"/>
    </source>
</evidence>
<evidence type="ECO:0000256" key="2">
    <source>
        <dbReference type="ARBA" id="ARBA00022679"/>
    </source>
</evidence>
<dbReference type="Gene3D" id="3.40.47.10">
    <property type="match status" value="2"/>
</dbReference>
<feature type="active site" description="Acyl-thioester intermediate" evidence="4">
    <location>
        <position position="93"/>
    </location>
</feature>
<dbReference type="InterPro" id="IPR020617">
    <property type="entry name" value="Thiolase_C"/>
</dbReference>
<dbReference type="CDD" id="cd00751">
    <property type="entry name" value="thiolase"/>
    <property type="match status" value="1"/>
</dbReference>
<dbReference type="InterPro" id="IPR020613">
    <property type="entry name" value="Thiolase_CS"/>
</dbReference>
<keyword evidence="2 5" id="KW-0808">Transferase</keyword>
<evidence type="ECO:0000256" key="1">
    <source>
        <dbReference type="ARBA" id="ARBA00010982"/>
    </source>
</evidence>
<dbReference type="PANTHER" id="PTHR18919:SF107">
    <property type="entry name" value="ACETYL-COA ACETYLTRANSFERASE, CYTOSOLIC"/>
    <property type="match status" value="1"/>
</dbReference>
<dbReference type="PIRSF" id="PIRSF000429">
    <property type="entry name" value="Ac-CoA_Ac_transf"/>
    <property type="match status" value="1"/>
</dbReference>
<evidence type="ECO:0000313" key="9">
    <source>
        <dbReference type="Proteomes" id="UP000183994"/>
    </source>
</evidence>
<dbReference type="PROSITE" id="PS00737">
    <property type="entry name" value="THIOLASE_2"/>
    <property type="match status" value="1"/>
</dbReference>
<evidence type="ECO:0000256" key="5">
    <source>
        <dbReference type="RuleBase" id="RU003557"/>
    </source>
</evidence>
<feature type="active site" description="Proton acceptor" evidence="4">
    <location>
        <position position="394"/>
    </location>
</feature>
<dbReference type="Pfam" id="PF00108">
    <property type="entry name" value="Thiolase_N"/>
    <property type="match status" value="1"/>
</dbReference>
<protein>
    <submittedName>
        <fullName evidence="8">Acetyl-CoA C-acetyltransferase</fullName>
    </submittedName>
</protein>
<evidence type="ECO:0000259" key="7">
    <source>
        <dbReference type="Pfam" id="PF02803"/>
    </source>
</evidence>
<dbReference type="RefSeq" id="WP_073478904.1">
    <property type="nucleotide sequence ID" value="NZ_FQZU01000056.1"/>
</dbReference>
<name>A0A1M6Z9C7_9BACT</name>
<dbReference type="AlphaFoldDB" id="A0A1M6Z9C7"/>